<evidence type="ECO:0000256" key="1">
    <source>
        <dbReference type="ARBA" id="ARBA00004236"/>
    </source>
</evidence>
<evidence type="ECO:0000256" key="17">
    <source>
        <dbReference type="SAM" id="SignalP"/>
    </source>
</evidence>
<keyword evidence="10" id="KW-0325">Glycoprotein</keyword>
<evidence type="ECO:0000256" key="3">
    <source>
        <dbReference type="ARBA" id="ARBA00012976"/>
    </source>
</evidence>
<dbReference type="GO" id="GO:0034417">
    <property type="term" value="F:bisphosphoglycerate 3-phosphatase activity"/>
    <property type="evidence" value="ECO:0007669"/>
    <property type="project" value="UniProtKB-EC"/>
</dbReference>
<proteinExistence type="inferred from homology"/>
<dbReference type="InterPro" id="IPR029033">
    <property type="entry name" value="His_PPase_superfam"/>
</dbReference>
<dbReference type="OrthoDB" id="6509975at2759"/>
<dbReference type="GO" id="GO:0003993">
    <property type="term" value="F:acid phosphatase activity"/>
    <property type="evidence" value="ECO:0000318"/>
    <property type="project" value="GO_Central"/>
</dbReference>
<evidence type="ECO:0000256" key="12">
    <source>
        <dbReference type="ARBA" id="ARBA00043668"/>
    </source>
</evidence>
<dbReference type="InterPro" id="IPR000560">
    <property type="entry name" value="His_Pase_clade-2"/>
</dbReference>
<comment type="catalytic activity">
    <reaction evidence="14">
        <text>1D-myo-inositol hexakisphosphate + H2O = 1D-myo-inositol 1,2,4,5,6-pentakisphosphate + phosphate</text>
        <dbReference type="Rhea" id="RHEA:16989"/>
        <dbReference type="ChEBI" id="CHEBI:15377"/>
        <dbReference type="ChEBI" id="CHEBI:43474"/>
        <dbReference type="ChEBI" id="CHEBI:57798"/>
        <dbReference type="ChEBI" id="CHEBI:58130"/>
        <dbReference type="EC" id="3.1.3.62"/>
    </reaction>
    <physiologicalReaction direction="left-to-right" evidence="14">
        <dbReference type="Rhea" id="RHEA:16990"/>
    </physiologicalReaction>
</comment>
<dbReference type="EMBL" id="LFYR01000729">
    <property type="protein sequence ID" value="KMZ70057.1"/>
    <property type="molecule type" value="Genomic_DNA"/>
</dbReference>
<dbReference type="PIRSF" id="PIRSF000894">
    <property type="entry name" value="Acid_phosphatase"/>
    <property type="match status" value="1"/>
</dbReference>
<evidence type="ECO:0000256" key="4">
    <source>
        <dbReference type="ARBA" id="ARBA00013040"/>
    </source>
</evidence>
<protein>
    <recommendedName>
        <fullName evidence="5">Multiple inositol polyphosphate phosphatase 1</fullName>
        <ecNumber evidence="4">3.1.3.62</ecNumber>
        <ecNumber evidence="3">3.1.3.80</ecNumber>
    </recommendedName>
    <alternativeName>
        <fullName evidence="11">2,3-bisphosphoglycerate 3-phosphatase</fullName>
    </alternativeName>
</protein>
<evidence type="ECO:0000256" key="15">
    <source>
        <dbReference type="ARBA" id="ARBA00043832"/>
    </source>
</evidence>
<comment type="subcellular location">
    <subcellularLocation>
        <location evidence="1">Cell membrane</location>
    </subcellularLocation>
</comment>
<dbReference type="InterPro" id="IPR016274">
    <property type="entry name" value="Histidine_acid_Pase_euk"/>
</dbReference>
<evidence type="ECO:0000256" key="16">
    <source>
        <dbReference type="PIRSR" id="PIRSR000894-2"/>
    </source>
</evidence>
<name>A0A0K9PPB1_ZOSMR</name>
<evidence type="ECO:0000256" key="7">
    <source>
        <dbReference type="ARBA" id="ARBA00022729"/>
    </source>
</evidence>
<feature type="disulfide bond" evidence="16">
    <location>
        <begin position="435"/>
        <end position="441"/>
    </location>
</feature>
<dbReference type="AlphaFoldDB" id="A0A0K9PPB1"/>
<feature type="disulfide bond" evidence="16">
    <location>
        <begin position="217"/>
        <end position="463"/>
    </location>
</feature>
<dbReference type="PANTHER" id="PTHR20963:SF8">
    <property type="entry name" value="MULTIPLE INOSITOL POLYPHOSPHATE PHOSPHATASE 1"/>
    <property type="match status" value="1"/>
</dbReference>
<keyword evidence="8" id="KW-0378">Hydrolase</keyword>
<dbReference type="STRING" id="29655.A0A0K9PPB1"/>
<dbReference type="Gene3D" id="3.40.50.1240">
    <property type="entry name" value="Phosphoglycerate mutase-like"/>
    <property type="match status" value="1"/>
</dbReference>
<evidence type="ECO:0000256" key="8">
    <source>
        <dbReference type="ARBA" id="ARBA00022801"/>
    </source>
</evidence>
<evidence type="ECO:0000256" key="9">
    <source>
        <dbReference type="ARBA" id="ARBA00023136"/>
    </source>
</evidence>
<dbReference type="FunFam" id="3.40.50.1240:FF:000017">
    <property type="entry name" value="Histidine acid phosphatase family protein"/>
    <property type="match status" value="1"/>
</dbReference>
<evidence type="ECO:0000256" key="6">
    <source>
        <dbReference type="ARBA" id="ARBA00022475"/>
    </source>
</evidence>
<keyword evidence="16" id="KW-1015">Disulfide bond</keyword>
<dbReference type="EC" id="3.1.3.62" evidence="4"/>
<dbReference type="Proteomes" id="UP000036987">
    <property type="component" value="Unassembled WGS sequence"/>
</dbReference>
<comment type="caution">
    <text evidence="18">The sequence shown here is derived from an EMBL/GenBank/DDBJ whole genome shotgun (WGS) entry which is preliminary data.</text>
</comment>
<evidence type="ECO:0000256" key="11">
    <source>
        <dbReference type="ARBA" id="ARBA00031642"/>
    </source>
</evidence>
<organism evidence="18 19">
    <name type="scientific">Zostera marina</name>
    <name type="common">Eelgrass</name>
    <dbReference type="NCBI Taxonomy" id="29655"/>
    <lineage>
        <taxon>Eukaryota</taxon>
        <taxon>Viridiplantae</taxon>
        <taxon>Streptophyta</taxon>
        <taxon>Embryophyta</taxon>
        <taxon>Tracheophyta</taxon>
        <taxon>Spermatophyta</taxon>
        <taxon>Magnoliopsida</taxon>
        <taxon>Liliopsida</taxon>
        <taxon>Zosteraceae</taxon>
        <taxon>Zostera</taxon>
    </lineage>
</organism>
<dbReference type="Pfam" id="PF00328">
    <property type="entry name" value="His_Phos_2"/>
    <property type="match status" value="1"/>
</dbReference>
<keyword evidence="19" id="KW-1185">Reference proteome</keyword>
<comment type="catalytic activity">
    <reaction evidence="13">
        <text>1D-myo-inositol 1,2,4,5,6-pentakisphosphate + H2O = 1D-myo-inositol 1,2,5,6-tetrakisphosphate + phosphate</text>
        <dbReference type="Rhea" id="RHEA:77115"/>
        <dbReference type="ChEBI" id="CHEBI:15377"/>
        <dbReference type="ChEBI" id="CHEBI:43474"/>
        <dbReference type="ChEBI" id="CHEBI:57798"/>
        <dbReference type="ChEBI" id="CHEBI:195535"/>
        <dbReference type="EC" id="3.1.3.62"/>
    </reaction>
    <physiologicalReaction direction="left-to-right" evidence="13">
        <dbReference type="Rhea" id="RHEA:77116"/>
    </physiologicalReaction>
</comment>
<evidence type="ECO:0000313" key="19">
    <source>
        <dbReference type="Proteomes" id="UP000036987"/>
    </source>
</evidence>
<evidence type="ECO:0000256" key="13">
    <source>
        <dbReference type="ARBA" id="ARBA00043671"/>
    </source>
</evidence>
<evidence type="ECO:0000256" key="14">
    <source>
        <dbReference type="ARBA" id="ARBA00043691"/>
    </source>
</evidence>
<comment type="catalytic activity">
    <reaction evidence="12">
        <text>1D-myo-inositol 1,2,5,6-tetrakisphosphate + H2O = 1D-myo-inositol 1,2,6-trisphosphate + phosphate</text>
        <dbReference type="Rhea" id="RHEA:77119"/>
        <dbReference type="ChEBI" id="CHEBI:15377"/>
        <dbReference type="ChEBI" id="CHEBI:43474"/>
        <dbReference type="ChEBI" id="CHEBI:195535"/>
        <dbReference type="ChEBI" id="CHEBI:195537"/>
        <dbReference type="EC" id="3.1.3.62"/>
    </reaction>
    <physiologicalReaction direction="left-to-right" evidence="12">
        <dbReference type="Rhea" id="RHEA:77120"/>
    </physiologicalReaction>
</comment>
<feature type="disulfide bond" evidence="16">
    <location>
        <begin position="266"/>
        <end position="280"/>
    </location>
</feature>
<dbReference type="CDD" id="cd07061">
    <property type="entry name" value="HP_HAP_like"/>
    <property type="match status" value="1"/>
</dbReference>
<feature type="signal peptide" evidence="17">
    <location>
        <begin position="1"/>
        <end position="27"/>
    </location>
</feature>
<evidence type="ECO:0000256" key="5">
    <source>
        <dbReference type="ARBA" id="ARBA00018097"/>
    </source>
</evidence>
<keyword evidence="9" id="KW-0472">Membrane</keyword>
<accession>A0A0K9PPB1</accession>
<dbReference type="GO" id="GO:0052745">
    <property type="term" value="F:inositol phosphate phosphatase activity"/>
    <property type="evidence" value="ECO:0000318"/>
    <property type="project" value="GO_Central"/>
</dbReference>
<reference evidence="19" key="1">
    <citation type="journal article" date="2016" name="Nature">
        <title>The genome of the seagrass Zostera marina reveals angiosperm adaptation to the sea.</title>
        <authorList>
            <person name="Olsen J.L."/>
            <person name="Rouze P."/>
            <person name="Verhelst B."/>
            <person name="Lin Y.-C."/>
            <person name="Bayer T."/>
            <person name="Collen J."/>
            <person name="Dattolo E."/>
            <person name="De Paoli E."/>
            <person name="Dittami S."/>
            <person name="Maumus F."/>
            <person name="Michel G."/>
            <person name="Kersting A."/>
            <person name="Lauritano C."/>
            <person name="Lohaus R."/>
            <person name="Toepel M."/>
            <person name="Tonon T."/>
            <person name="Vanneste K."/>
            <person name="Amirebrahimi M."/>
            <person name="Brakel J."/>
            <person name="Bostroem C."/>
            <person name="Chovatia M."/>
            <person name="Grimwood J."/>
            <person name="Jenkins J.W."/>
            <person name="Jueterbock A."/>
            <person name="Mraz A."/>
            <person name="Stam W.T."/>
            <person name="Tice H."/>
            <person name="Bornberg-Bauer E."/>
            <person name="Green P.J."/>
            <person name="Pearson G.A."/>
            <person name="Procaccini G."/>
            <person name="Duarte C.M."/>
            <person name="Schmutz J."/>
            <person name="Reusch T.B.H."/>
            <person name="Van de Peer Y."/>
        </authorList>
    </citation>
    <scope>NUCLEOTIDE SEQUENCE [LARGE SCALE GENOMIC DNA]</scope>
    <source>
        <strain evidence="19">cv. Finnish</strain>
    </source>
</reference>
<evidence type="ECO:0000256" key="2">
    <source>
        <dbReference type="ARBA" id="ARBA00008422"/>
    </source>
</evidence>
<dbReference type="EC" id="3.1.3.80" evidence="3"/>
<dbReference type="GO" id="GO:0005886">
    <property type="term" value="C:plasma membrane"/>
    <property type="evidence" value="ECO:0007669"/>
    <property type="project" value="UniProtKB-SubCell"/>
</dbReference>
<dbReference type="OMA" id="ANSPWFA"/>
<evidence type="ECO:0000256" key="10">
    <source>
        <dbReference type="ARBA" id="ARBA00023180"/>
    </source>
</evidence>
<sequence length="482" mass="54482">MACCSLLQFGPFLPFLLLSTHFLSIHADHTDEPFDVRRHLSTVTSYSSSKGPKNAALHTSTVPDGCAAIHLNLVARHGTRAPTKKRIKELNNLEGRFEVLLSDVKDDSKVPQWLYGWQSPWKGRVTGGELVQKGEEELYQLGIRVRERFPDLFSEDYNSEIYQIRATQVSRASASAVAFGIGLFSGRGNLGSGRQRAFSVISESRGSDTCLRFFDTCETYKQFKRNEGPSLDKIKEPVFEEVKTELTKRYELNFTREDISSLWFLCKQEATLLDITSQACSLFKPAEVLLLEWTDDLEGFKLKGYGKAVNYRMGVPLLHDVIQSIEKAIGAKEENRTPGTFEKARLRFAHAETIVPFSCLLGLFLDGSEFEKIQREQPMQLPPKPPQKRNWKGNSVAPFAGNNMLVLYSCTANHSKSKYFVQVLHNEVPVSLPGCDNKDFCPFEVFKEKIVEPHLKHDFISTCSPEFDVTSKTCSISCFFFP</sequence>
<keyword evidence="7 17" id="KW-0732">Signal</keyword>
<comment type="similarity">
    <text evidence="2">Belongs to the histidine acid phosphatase family. MINPP1 subfamily.</text>
</comment>
<feature type="chain" id="PRO_5005527885" description="Multiple inositol polyphosphate phosphatase 1" evidence="17">
    <location>
        <begin position="28"/>
        <end position="482"/>
    </location>
</feature>
<gene>
    <name evidence="18" type="ORF">ZOSMA_1G00280</name>
</gene>
<feature type="disulfide bond" evidence="16">
    <location>
        <begin position="66"/>
        <end position="410"/>
    </location>
</feature>
<dbReference type="SUPFAM" id="SSF53254">
    <property type="entry name" value="Phosphoglycerate mutase-like"/>
    <property type="match status" value="1"/>
</dbReference>
<keyword evidence="6" id="KW-1003">Cell membrane</keyword>
<evidence type="ECO:0000313" key="18">
    <source>
        <dbReference type="EMBL" id="KMZ70057.1"/>
    </source>
</evidence>
<dbReference type="PANTHER" id="PTHR20963">
    <property type="entry name" value="MULTIPLE INOSITOL POLYPHOSPHATE PHOSPHATASE-RELATED"/>
    <property type="match status" value="1"/>
</dbReference>
<comment type="catalytic activity">
    <reaction evidence="15">
        <text>(2R)-2,3-bisphosphoglycerate + H2O = (2R)-2-phosphoglycerate + phosphate</text>
        <dbReference type="Rhea" id="RHEA:27381"/>
        <dbReference type="ChEBI" id="CHEBI:15377"/>
        <dbReference type="ChEBI" id="CHEBI:43474"/>
        <dbReference type="ChEBI" id="CHEBI:58248"/>
        <dbReference type="ChEBI" id="CHEBI:58289"/>
        <dbReference type="EC" id="3.1.3.80"/>
    </reaction>
    <physiologicalReaction direction="left-to-right" evidence="15">
        <dbReference type="Rhea" id="RHEA:27382"/>
    </physiologicalReaction>
</comment>